<dbReference type="Pfam" id="PF12146">
    <property type="entry name" value="Hydrolase_4"/>
    <property type="match status" value="1"/>
</dbReference>
<protein>
    <submittedName>
        <fullName evidence="2">Alpha/beta fold hydrolase</fullName>
    </submittedName>
</protein>
<sequence>MDSVGREPCSGTPVRFAAGDGTPLGGFLWRHAAADRVCPIAVIAPATSVRCRYYARFASFLSEAGFDVLTFDYRGIGESRPINLRGFKAGWVDWGAHDVEAALDFAMRLSPGAPLDIVAHSIGGVALGLAPSAARARRILTVGSQFAHWRDYAPAQRRAMVLRWHVLMPLLARLCGYVPARRLGWMEDTPAGVARDWSCMGPCFEESVSPGPLGKIDILQRFAAIHAPILAIGLDDDPFGTVPAIERLLAYFPAGARTHLRLAPGDLGVEEIGHFAAFHDRFRSSLWPLMRDWLLAGTLAGAHPGRILPLPDQVAEKR</sequence>
<name>A0ABT0D615_9HYPH</name>
<reference evidence="2 3" key="1">
    <citation type="submission" date="2022-04" db="EMBL/GenBank/DDBJ databases">
        <authorList>
            <person name="Grouzdev D.S."/>
            <person name="Pantiukh K.S."/>
            <person name="Krutkina M.S."/>
        </authorList>
    </citation>
    <scope>NUCLEOTIDE SEQUENCE [LARGE SCALE GENOMIC DNA]</scope>
    <source>
        <strain evidence="2 3">6x-1</strain>
    </source>
</reference>
<gene>
    <name evidence="2" type="ORF">MWN34_00525</name>
</gene>
<organism evidence="2 3">
    <name type="scientific">Ancylobacter crimeensis</name>
    <dbReference type="NCBI Taxonomy" id="2579147"/>
    <lineage>
        <taxon>Bacteria</taxon>
        <taxon>Pseudomonadati</taxon>
        <taxon>Pseudomonadota</taxon>
        <taxon>Alphaproteobacteria</taxon>
        <taxon>Hyphomicrobiales</taxon>
        <taxon>Xanthobacteraceae</taxon>
        <taxon>Ancylobacter</taxon>
    </lineage>
</organism>
<comment type="caution">
    <text evidence="2">The sequence shown here is derived from an EMBL/GenBank/DDBJ whole genome shotgun (WGS) entry which is preliminary data.</text>
</comment>
<accession>A0ABT0D615</accession>
<keyword evidence="3" id="KW-1185">Reference proteome</keyword>
<evidence type="ECO:0000259" key="1">
    <source>
        <dbReference type="Pfam" id="PF12146"/>
    </source>
</evidence>
<feature type="domain" description="Serine aminopeptidase S33" evidence="1">
    <location>
        <begin position="51"/>
        <end position="152"/>
    </location>
</feature>
<keyword evidence="2" id="KW-0378">Hydrolase</keyword>
<dbReference type="Gene3D" id="3.40.50.1820">
    <property type="entry name" value="alpha/beta hydrolase"/>
    <property type="match status" value="1"/>
</dbReference>
<dbReference type="InterPro" id="IPR029058">
    <property type="entry name" value="AB_hydrolase_fold"/>
</dbReference>
<dbReference type="InterPro" id="IPR022742">
    <property type="entry name" value="Hydrolase_4"/>
</dbReference>
<dbReference type="SUPFAM" id="SSF53474">
    <property type="entry name" value="alpha/beta-Hydrolases"/>
    <property type="match status" value="1"/>
</dbReference>
<evidence type="ECO:0000313" key="2">
    <source>
        <dbReference type="EMBL" id="MCK0195389.1"/>
    </source>
</evidence>
<dbReference type="EMBL" id="JALKCH010000001">
    <property type="protein sequence ID" value="MCK0195389.1"/>
    <property type="molecule type" value="Genomic_DNA"/>
</dbReference>
<dbReference type="GO" id="GO:0016787">
    <property type="term" value="F:hydrolase activity"/>
    <property type="evidence" value="ECO:0007669"/>
    <property type="project" value="UniProtKB-KW"/>
</dbReference>
<proteinExistence type="predicted"/>
<dbReference type="RefSeq" id="WP_247025678.1">
    <property type="nucleotide sequence ID" value="NZ_JALKCH010000001.1"/>
</dbReference>
<evidence type="ECO:0000313" key="3">
    <source>
        <dbReference type="Proteomes" id="UP001203284"/>
    </source>
</evidence>
<dbReference type="Proteomes" id="UP001203284">
    <property type="component" value="Unassembled WGS sequence"/>
</dbReference>
<dbReference type="PIRSF" id="PIRSF037442">
    <property type="entry name" value="UCP037442_abhydr"/>
    <property type="match status" value="1"/>
</dbReference>
<dbReference type="InterPro" id="IPR017208">
    <property type="entry name" value="UCP037442_abhydr"/>
</dbReference>